<accession>A0A7Y9XAH0</accession>
<comment type="caution">
    <text evidence="2">The sequence shown here is derived from an EMBL/GenBank/DDBJ whole genome shotgun (WGS) entry which is preliminary data.</text>
</comment>
<evidence type="ECO:0000313" key="4">
    <source>
        <dbReference type="Proteomes" id="UP000584931"/>
    </source>
</evidence>
<dbReference type="Proteomes" id="UP000584931">
    <property type="component" value="Unassembled WGS sequence"/>
</dbReference>
<sequence>MRKTRAVSTDWRLEIERSGYYPALVIDAVADVLGDESAEAFIVHHEATFDPAMEMRRHITVMLLTATRLVVCHTDEHPPTEPGGTSHASTTTDSIQLGNIQSVALTRVVPNPAQYTPGSLPSELVLSVNLSVNWGAIAHIDLEPASCEDEACELDHGYTGAITAEPLTLRVSEAADGAPAVSAMMHFADALSAASTRR</sequence>
<dbReference type="EMBL" id="JACCHL010000001">
    <property type="protein sequence ID" value="NYH51160.1"/>
    <property type="molecule type" value="Genomic_DNA"/>
</dbReference>
<gene>
    <name evidence="1" type="ORF">HNR06_000749</name>
    <name evidence="2" type="ORF">NOSIN_14930</name>
</gene>
<reference evidence="1 4" key="3">
    <citation type="submission" date="2020-07" db="EMBL/GenBank/DDBJ databases">
        <title>Sequencing the genomes of 1000 actinobacteria strains.</title>
        <authorList>
            <person name="Klenk H.-P."/>
        </authorList>
    </citation>
    <scope>NUCLEOTIDE SEQUENCE [LARGE SCALE GENOMIC DNA]</scope>
    <source>
        <strain evidence="1 4">DSM 45278</strain>
    </source>
</reference>
<accession>A0A1V3C2L4</accession>
<evidence type="ECO:0000313" key="1">
    <source>
        <dbReference type="EMBL" id="NYH51160.1"/>
    </source>
</evidence>
<keyword evidence="3" id="KW-1185">Reference proteome</keyword>
<dbReference type="STRING" id="501010.NOSIN_14930"/>
<dbReference type="EMBL" id="MCOK01000001">
    <property type="protein sequence ID" value="OOC54933.1"/>
    <property type="molecule type" value="Genomic_DNA"/>
</dbReference>
<organism evidence="2 3">
    <name type="scientific">Nocardiopsis sinuspersici</name>
    <dbReference type="NCBI Taxonomy" id="501010"/>
    <lineage>
        <taxon>Bacteria</taxon>
        <taxon>Bacillati</taxon>
        <taxon>Actinomycetota</taxon>
        <taxon>Actinomycetes</taxon>
        <taxon>Streptosporangiales</taxon>
        <taxon>Nocardiopsidaceae</taxon>
        <taxon>Nocardiopsis</taxon>
    </lineage>
</organism>
<protein>
    <submittedName>
        <fullName evidence="2">Phosphodiesterase</fullName>
    </submittedName>
</protein>
<name>A0A1V3C2L4_9ACTN</name>
<dbReference type="Proteomes" id="UP000189004">
    <property type="component" value="Unassembled WGS sequence"/>
</dbReference>
<proteinExistence type="predicted"/>
<reference evidence="2" key="2">
    <citation type="submission" date="2016-08" db="EMBL/GenBank/DDBJ databases">
        <authorList>
            <person name="Seilhamer J.J."/>
        </authorList>
    </citation>
    <scope>NUCLEOTIDE SEQUENCE [LARGE SCALE GENOMIC DNA]</scope>
    <source>
        <strain evidence="2">UTMC102</strain>
    </source>
</reference>
<dbReference type="InterPro" id="IPR046040">
    <property type="entry name" value="DUF5998"/>
</dbReference>
<evidence type="ECO:0000313" key="3">
    <source>
        <dbReference type="Proteomes" id="UP000189004"/>
    </source>
</evidence>
<reference evidence="3" key="1">
    <citation type="submission" date="2016-08" db="EMBL/GenBank/DDBJ databases">
        <authorList>
            <person name="Tokovenko B."/>
            <person name="Kalinowski J."/>
        </authorList>
    </citation>
    <scope>NUCLEOTIDE SEQUENCE [LARGE SCALE GENOMIC DNA]</scope>
    <source>
        <strain evidence="3">UTMC102</strain>
    </source>
</reference>
<evidence type="ECO:0000313" key="2">
    <source>
        <dbReference type="EMBL" id="OOC54933.1"/>
    </source>
</evidence>
<dbReference type="Pfam" id="PF19461">
    <property type="entry name" value="DUF5998"/>
    <property type="match status" value="1"/>
</dbReference>
<dbReference type="AlphaFoldDB" id="A0A1V3C2L4"/>